<protein>
    <submittedName>
        <fullName evidence="2">Uncharacterized protein</fullName>
    </submittedName>
</protein>
<reference evidence="2 3" key="1">
    <citation type="submission" date="2017-03" db="EMBL/GenBank/DDBJ databases">
        <title>Genomes of endolithic fungi from Antarctica.</title>
        <authorList>
            <person name="Coleine C."/>
            <person name="Masonjones S."/>
            <person name="Stajich J.E."/>
        </authorList>
    </citation>
    <scope>NUCLEOTIDE SEQUENCE [LARGE SCALE GENOMIC DNA]</scope>
    <source>
        <strain evidence="2 3">CCFEE 5187</strain>
    </source>
</reference>
<sequence length="517" mass="59050">MATPTKEWTHHQSGHYLRNGRSSQRTPPYDRTCFVNQMLEGAIQRIDKRSARYLAEILRRDLDKAECLKIVELEYAIHESIKDPLGPKVGPRRLVPLVAMARVSHANRLRNDNLRDVRFLYHPDECNDKELHQDMEAIKRAGGECYEWKAWKDIGRFGTSTFCALIPAEELKRTYITLRYNIIVSDNTEPAAHVQISLPEIQVDQKDVDPAFSVTLSPELGVGTASTHSELDVSALPEVGAIDLNTNSGLDSTISLDDANTDDATQWLRTYHNKPEEKPEVQSSQCLRRNYGTGMEDLPNPGDAPRKKTYQPGDSRHWWIFPSSRGQPSWEPGECLSADPPEDDDQWWKVVQEEKRASLADWWKDRDTNGHALAVDHPPHISSSRTNSLSREVALSAYFMSKDAQDRQRVRNNPHYKTQAQMEDERFTRAKAEAVRVARRRAEALQFDRYAEEQRVAAQAEVRDRFKAQVYPPPRVPYTPGASPTDSSIADEEEQKGDKESTEDREDNLLEDFLDSE</sequence>
<comment type="caution">
    <text evidence="2">The sequence shown here is derived from an EMBL/GenBank/DDBJ whole genome shotgun (WGS) entry which is preliminary data.</text>
</comment>
<organism evidence="2 3">
    <name type="scientific">Cryomyces minteri</name>
    <dbReference type="NCBI Taxonomy" id="331657"/>
    <lineage>
        <taxon>Eukaryota</taxon>
        <taxon>Fungi</taxon>
        <taxon>Dikarya</taxon>
        <taxon>Ascomycota</taxon>
        <taxon>Pezizomycotina</taxon>
        <taxon>Dothideomycetes</taxon>
        <taxon>Dothideomycetes incertae sedis</taxon>
        <taxon>Cryomyces</taxon>
    </lineage>
</organism>
<proteinExistence type="predicted"/>
<evidence type="ECO:0000313" key="2">
    <source>
        <dbReference type="EMBL" id="TKA67214.1"/>
    </source>
</evidence>
<feature type="region of interest" description="Disordered" evidence="1">
    <location>
        <begin position="1"/>
        <end position="27"/>
    </location>
</feature>
<dbReference type="EMBL" id="NAJN01000935">
    <property type="protein sequence ID" value="TKA67214.1"/>
    <property type="molecule type" value="Genomic_DNA"/>
</dbReference>
<keyword evidence="3" id="KW-1185">Reference proteome</keyword>
<dbReference type="Proteomes" id="UP000308768">
    <property type="component" value="Unassembled WGS sequence"/>
</dbReference>
<accession>A0A4U0WUD7</accession>
<evidence type="ECO:0000313" key="3">
    <source>
        <dbReference type="Proteomes" id="UP000308768"/>
    </source>
</evidence>
<feature type="region of interest" description="Disordered" evidence="1">
    <location>
        <begin position="272"/>
        <end position="314"/>
    </location>
</feature>
<feature type="compositionally biased region" description="Acidic residues" evidence="1">
    <location>
        <begin position="503"/>
        <end position="517"/>
    </location>
</feature>
<dbReference type="AlphaFoldDB" id="A0A4U0WUD7"/>
<name>A0A4U0WUD7_9PEZI</name>
<feature type="region of interest" description="Disordered" evidence="1">
    <location>
        <begin position="463"/>
        <end position="517"/>
    </location>
</feature>
<evidence type="ECO:0000256" key="1">
    <source>
        <dbReference type="SAM" id="MobiDB-lite"/>
    </source>
</evidence>
<gene>
    <name evidence="2" type="ORF">B0A49_05789</name>
</gene>